<dbReference type="GO" id="GO:0003677">
    <property type="term" value="F:DNA binding"/>
    <property type="evidence" value="ECO:0007669"/>
    <property type="project" value="UniProtKB-KW"/>
</dbReference>
<evidence type="ECO:0000313" key="15">
    <source>
        <dbReference type="EMBL" id="ABY34358.1"/>
    </source>
</evidence>
<dbReference type="GO" id="GO:0046983">
    <property type="term" value="F:protein dimerization activity"/>
    <property type="evidence" value="ECO:0007669"/>
    <property type="project" value="InterPro"/>
</dbReference>
<dbReference type="InterPro" id="IPR050536">
    <property type="entry name" value="DtxR_MntR_Metal-Reg"/>
</dbReference>
<keyword evidence="5" id="KW-0678">Repressor</keyword>
<evidence type="ECO:0000256" key="13">
    <source>
        <dbReference type="SAM" id="MobiDB-lite"/>
    </source>
</evidence>
<dbReference type="SUPFAM" id="SSF46785">
    <property type="entry name" value="Winged helix' DNA-binding domain"/>
    <property type="match status" value="1"/>
</dbReference>
<comment type="similarity">
    <text evidence="2">Belongs to the DtxR/MntR family.</text>
</comment>
<evidence type="ECO:0000256" key="6">
    <source>
        <dbReference type="ARBA" id="ARBA00023004"/>
    </source>
</evidence>
<dbReference type="HOGENOM" id="CLU_069532_0_0_0"/>
<keyword evidence="8" id="KW-0238">DNA-binding</keyword>
<comment type="subunit">
    <text evidence="3">Homodimer.</text>
</comment>
<dbReference type="InterPro" id="IPR038157">
    <property type="entry name" value="FeoA_core_dom"/>
</dbReference>
<dbReference type="InterPro" id="IPR008988">
    <property type="entry name" value="Transcriptional_repressor_C"/>
</dbReference>
<evidence type="ECO:0000313" key="16">
    <source>
        <dbReference type="Proteomes" id="UP000002008"/>
    </source>
</evidence>
<dbReference type="PANTHER" id="PTHR33238:SF11">
    <property type="entry name" value="TRANSCRIPTIONAL REGULATOR MNTR"/>
    <property type="match status" value="1"/>
</dbReference>
<dbReference type="InterPro" id="IPR007167">
    <property type="entry name" value="Fe-transptr_FeoA-like"/>
</dbReference>
<protein>
    <recommendedName>
        <fullName evidence="12">Manganese transport regulator</fullName>
    </recommendedName>
</protein>
<dbReference type="eggNOG" id="COG1321">
    <property type="taxonomic scope" value="Bacteria"/>
</dbReference>
<dbReference type="SMART" id="SM00529">
    <property type="entry name" value="HTH_DTXR"/>
    <property type="match status" value="1"/>
</dbReference>
<dbReference type="InParanoid" id="A9WJ81"/>
<evidence type="ECO:0000256" key="9">
    <source>
        <dbReference type="ARBA" id="ARBA00023159"/>
    </source>
</evidence>
<evidence type="ECO:0000256" key="3">
    <source>
        <dbReference type="ARBA" id="ARBA00011738"/>
    </source>
</evidence>
<dbReference type="STRING" id="324602.Caur_1128"/>
<dbReference type="AlphaFoldDB" id="A9WJ81"/>
<dbReference type="Gene3D" id="1.10.10.10">
    <property type="entry name" value="Winged helix-like DNA-binding domain superfamily/Winged helix DNA-binding domain"/>
    <property type="match status" value="1"/>
</dbReference>
<dbReference type="EMBL" id="CP000909">
    <property type="protein sequence ID" value="ABY34358.1"/>
    <property type="molecule type" value="Genomic_DNA"/>
</dbReference>
<dbReference type="GO" id="GO:0003700">
    <property type="term" value="F:DNA-binding transcription factor activity"/>
    <property type="evidence" value="ECO:0007669"/>
    <property type="project" value="InterPro"/>
</dbReference>
<gene>
    <name evidence="15" type="ordered locus">Caur_1128</name>
</gene>
<dbReference type="InterPro" id="IPR022687">
    <property type="entry name" value="HTH_DTXR"/>
</dbReference>
<dbReference type="PANTHER" id="PTHR33238">
    <property type="entry name" value="IRON (METAL) DEPENDENT REPRESSOR, DTXR FAMILY"/>
    <property type="match status" value="1"/>
</dbReference>
<keyword evidence="11" id="KW-0464">Manganese</keyword>
<dbReference type="InterPro" id="IPR036388">
    <property type="entry name" value="WH-like_DNA-bd_sf"/>
</dbReference>
<accession>A9WJ81</accession>
<dbReference type="Pfam" id="PF01325">
    <property type="entry name" value="Fe_dep_repress"/>
    <property type="match status" value="1"/>
</dbReference>
<keyword evidence="7" id="KW-0805">Transcription regulation</keyword>
<dbReference type="InterPro" id="IPR022689">
    <property type="entry name" value="Iron_dep_repressor"/>
</dbReference>
<dbReference type="InterPro" id="IPR036390">
    <property type="entry name" value="WH_DNA-bd_sf"/>
</dbReference>
<keyword evidence="4" id="KW-0963">Cytoplasm</keyword>
<evidence type="ECO:0000256" key="2">
    <source>
        <dbReference type="ARBA" id="ARBA00007871"/>
    </source>
</evidence>
<feature type="domain" description="HTH dtxR-type" evidence="14">
    <location>
        <begin position="27"/>
        <end position="82"/>
    </location>
</feature>
<keyword evidence="16" id="KW-1185">Reference proteome</keyword>
<evidence type="ECO:0000256" key="11">
    <source>
        <dbReference type="ARBA" id="ARBA00023211"/>
    </source>
</evidence>
<dbReference type="GO" id="GO:0005737">
    <property type="term" value="C:cytoplasm"/>
    <property type="evidence" value="ECO:0007669"/>
    <property type="project" value="UniProtKB-SubCell"/>
</dbReference>
<evidence type="ECO:0000256" key="1">
    <source>
        <dbReference type="ARBA" id="ARBA00004496"/>
    </source>
</evidence>
<dbReference type="Gene3D" id="1.10.60.10">
    <property type="entry name" value="Iron dependent repressor, metal binding and dimerisation domain"/>
    <property type="match status" value="1"/>
</dbReference>
<dbReference type="InterPro" id="IPR001367">
    <property type="entry name" value="Fe_dep_repressor"/>
</dbReference>
<dbReference type="SMART" id="SM00899">
    <property type="entry name" value="FeoA"/>
    <property type="match status" value="1"/>
</dbReference>
<evidence type="ECO:0000256" key="7">
    <source>
        <dbReference type="ARBA" id="ARBA00023015"/>
    </source>
</evidence>
<dbReference type="Pfam" id="PF04023">
    <property type="entry name" value="FeoA"/>
    <property type="match status" value="1"/>
</dbReference>
<name>A9WJ81_CHLAA</name>
<sequence>MNTSHSTTTLRRRHTSSGSEPTAKEREYLEVIYYLASRNEPVIAARLARWMKVQPPTVTHIVSRLLEKGLIERNAHGEITLTATGFQLAEAMVRRHRILEHFLVDVMGLPWHLIHEEAVRLEHTLSPVMEERIMALVGHATTCPHGNPIPGQNEVYTGNTRMDTVQPGQQFRIRRIAEEAEEETPIVSFLEANGLVPGAIFTVADNTAAIGVTLQRPGLSITVPAHIAEMIWGDVETSAQ</sequence>
<dbReference type="PATRIC" id="fig|324602.8.peg.1290"/>
<keyword evidence="9" id="KW-0010">Activator</keyword>
<evidence type="ECO:0000256" key="4">
    <source>
        <dbReference type="ARBA" id="ARBA00022490"/>
    </source>
</evidence>
<dbReference type="SUPFAM" id="SSF50037">
    <property type="entry name" value="C-terminal domain of transcriptional repressors"/>
    <property type="match status" value="1"/>
</dbReference>
<organism evidence="15 16">
    <name type="scientific">Chloroflexus aurantiacus (strain ATCC 29366 / DSM 635 / J-10-fl)</name>
    <dbReference type="NCBI Taxonomy" id="324602"/>
    <lineage>
        <taxon>Bacteria</taxon>
        <taxon>Bacillati</taxon>
        <taxon>Chloroflexota</taxon>
        <taxon>Chloroflexia</taxon>
        <taxon>Chloroflexales</taxon>
        <taxon>Chloroflexineae</taxon>
        <taxon>Chloroflexaceae</taxon>
        <taxon>Chloroflexus</taxon>
    </lineage>
</organism>
<evidence type="ECO:0000256" key="8">
    <source>
        <dbReference type="ARBA" id="ARBA00023125"/>
    </source>
</evidence>
<dbReference type="EnsemblBacteria" id="ABY34358">
    <property type="protein sequence ID" value="ABY34358"/>
    <property type="gene ID" value="Caur_1128"/>
</dbReference>
<dbReference type="FunFam" id="1.10.10.10:FF:001744">
    <property type="entry name" value="Iron dependent repressor"/>
    <property type="match status" value="1"/>
</dbReference>
<keyword evidence="10" id="KW-0804">Transcription</keyword>
<proteinExistence type="inferred from homology"/>
<dbReference type="KEGG" id="cau:Caur_1128"/>
<dbReference type="InterPro" id="IPR036421">
    <property type="entry name" value="Fe_dep_repressor_sf"/>
</dbReference>
<evidence type="ECO:0000259" key="14">
    <source>
        <dbReference type="PROSITE" id="PS50944"/>
    </source>
</evidence>
<reference evidence="16" key="1">
    <citation type="journal article" date="2011" name="BMC Genomics">
        <title>Complete genome sequence of the filamentous anoxygenic phototrophic bacterium Chloroflexus aurantiacus.</title>
        <authorList>
            <person name="Tang K.H."/>
            <person name="Barry K."/>
            <person name="Chertkov O."/>
            <person name="Dalin E."/>
            <person name="Han C.S."/>
            <person name="Hauser L.J."/>
            <person name="Honchak B.M."/>
            <person name="Karbach L.E."/>
            <person name="Land M.L."/>
            <person name="Lapidus A."/>
            <person name="Larimer F.W."/>
            <person name="Mikhailova N."/>
            <person name="Pitluck S."/>
            <person name="Pierson B.K."/>
            <person name="Blankenship R.E."/>
        </authorList>
    </citation>
    <scope>NUCLEOTIDE SEQUENCE [LARGE SCALE GENOMIC DNA]</scope>
    <source>
        <strain evidence="16">ATCC 29366 / DSM 635 / J-10-fl</strain>
    </source>
</reference>
<dbReference type="GO" id="GO:0046914">
    <property type="term" value="F:transition metal ion binding"/>
    <property type="evidence" value="ECO:0007669"/>
    <property type="project" value="InterPro"/>
</dbReference>
<dbReference type="FunCoup" id="A9WJ81">
    <property type="interactions" value="39"/>
</dbReference>
<dbReference type="Proteomes" id="UP000002008">
    <property type="component" value="Chromosome"/>
</dbReference>
<evidence type="ECO:0000256" key="12">
    <source>
        <dbReference type="ARBA" id="ARBA00032593"/>
    </source>
</evidence>
<dbReference type="SUPFAM" id="SSF47979">
    <property type="entry name" value="Iron-dependent repressor protein, dimerization domain"/>
    <property type="match status" value="1"/>
</dbReference>
<feature type="region of interest" description="Disordered" evidence="13">
    <location>
        <begin position="1"/>
        <end position="22"/>
    </location>
</feature>
<evidence type="ECO:0000256" key="5">
    <source>
        <dbReference type="ARBA" id="ARBA00022491"/>
    </source>
</evidence>
<evidence type="ECO:0000256" key="10">
    <source>
        <dbReference type="ARBA" id="ARBA00023163"/>
    </source>
</evidence>
<dbReference type="Gene3D" id="2.30.30.90">
    <property type="match status" value="1"/>
</dbReference>
<dbReference type="RefSeq" id="WP_012257014.1">
    <property type="nucleotide sequence ID" value="NC_010175.1"/>
</dbReference>
<comment type="subcellular location">
    <subcellularLocation>
        <location evidence="1">Cytoplasm</location>
    </subcellularLocation>
</comment>
<dbReference type="Pfam" id="PF02742">
    <property type="entry name" value="Fe_dep_repr_C"/>
    <property type="match status" value="1"/>
</dbReference>
<keyword evidence="6" id="KW-0408">Iron</keyword>
<dbReference type="PROSITE" id="PS50944">
    <property type="entry name" value="HTH_DTXR"/>
    <property type="match status" value="1"/>
</dbReference>